<dbReference type="GO" id="GO:0008270">
    <property type="term" value="F:zinc ion binding"/>
    <property type="evidence" value="ECO:0007669"/>
    <property type="project" value="UniProtKB-KW"/>
</dbReference>
<name>A0A6J7JHB1_9ZZZZ</name>
<evidence type="ECO:0000256" key="3">
    <source>
        <dbReference type="ARBA" id="ARBA00022833"/>
    </source>
</evidence>
<gene>
    <name evidence="6" type="ORF">UFOPK3662_02030</name>
</gene>
<feature type="domain" description="Zinc finger DksA/TraR C4-type" evidence="5">
    <location>
        <begin position="58"/>
        <end position="89"/>
    </location>
</feature>
<dbReference type="Gene3D" id="1.20.120.910">
    <property type="entry name" value="DksA, coiled-coil domain"/>
    <property type="match status" value="1"/>
</dbReference>
<protein>
    <submittedName>
        <fullName evidence="6">Unannotated protein</fullName>
    </submittedName>
</protein>
<keyword evidence="1" id="KW-0479">Metal-binding</keyword>
<accession>A0A6J7JHB1</accession>
<dbReference type="Pfam" id="PF01258">
    <property type="entry name" value="zf-dskA_traR"/>
    <property type="match status" value="1"/>
</dbReference>
<evidence type="ECO:0000313" key="6">
    <source>
        <dbReference type="EMBL" id="CAB4942820.1"/>
    </source>
</evidence>
<dbReference type="AlphaFoldDB" id="A0A6J7JHB1"/>
<feature type="coiled-coil region" evidence="4">
    <location>
        <begin position="1"/>
        <end position="28"/>
    </location>
</feature>
<evidence type="ECO:0000256" key="2">
    <source>
        <dbReference type="ARBA" id="ARBA00022771"/>
    </source>
</evidence>
<evidence type="ECO:0000256" key="4">
    <source>
        <dbReference type="SAM" id="Coils"/>
    </source>
</evidence>
<dbReference type="SUPFAM" id="SSF57716">
    <property type="entry name" value="Glucocorticoid receptor-like (DNA-binding domain)"/>
    <property type="match status" value="1"/>
</dbReference>
<dbReference type="InterPro" id="IPR000962">
    <property type="entry name" value="Znf_DskA_TraR"/>
</dbReference>
<keyword evidence="3" id="KW-0862">Zinc</keyword>
<evidence type="ECO:0000256" key="1">
    <source>
        <dbReference type="ARBA" id="ARBA00022723"/>
    </source>
</evidence>
<sequence>MARIDANLAELELEREEQLTSLRDARGDLVAIAYQKSVAQILTEIREARRRVREGNHGVCVACHGIVTEERMEALPWATQCADCARRRYLWSR</sequence>
<reference evidence="6" key="1">
    <citation type="submission" date="2020-05" db="EMBL/GenBank/DDBJ databases">
        <authorList>
            <person name="Chiriac C."/>
            <person name="Salcher M."/>
            <person name="Ghai R."/>
            <person name="Kavagutti S V."/>
        </authorList>
    </citation>
    <scope>NUCLEOTIDE SEQUENCE</scope>
</reference>
<dbReference type="PROSITE" id="PS51128">
    <property type="entry name" value="ZF_DKSA_2"/>
    <property type="match status" value="1"/>
</dbReference>
<keyword evidence="4" id="KW-0175">Coiled coil</keyword>
<keyword evidence="2" id="KW-0863">Zinc-finger</keyword>
<dbReference type="EMBL" id="CAFBMW010000016">
    <property type="protein sequence ID" value="CAB4942820.1"/>
    <property type="molecule type" value="Genomic_DNA"/>
</dbReference>
<proteinExistence type="predicted"/>
<evidence type="ECO:0000259" key="5">
    <source>
        <dbReference type="Pfam" id="PF01258"/>
    </source>
</evidence>
<organism evidence="6">
    <name type="scientific">freshwater metagenome</name>
    <dbReference type="NCBI Taxonomy" id="449393"/>
    <lineage>
        <taxon>unclassified sequences</taxon>
        <taxon>metagenomes</taxon>
        <taxon>ecological metagenomes</taxon>
    </lineage>
</organism>